<evidence type="ECO:0000256" key="1">
    <source>
        <dbReference type="SAM" id="MobiDB-lite"/>
    </source>
</evidence>
<comment type="caution">
    <text evidence="2">The sequence shown here is derived from an EMBL/GenBank/DDBJ whole genome shotgun (WGS) entry which is preliminary data.</text>
</comment>
<gene>
    <name evidence="2" type="ORF">ILYODFUR_011301</name>
</gene>
<feature type="region of interest" description="Disordered" evidence="1">
    <location>
        <begin position="52"/>
        <end position="86"/>
    </location>
</feature>
<dbReference type="EMBL" id="JAHRIQ010070363">
    <property type="protein sequence ID" value="MEQ2243878.1"/>
    <property type="molecule type" value="Genomic_DNA"/>
</dbReference>
<evidence type="ECO:0000313" key="2">
    <source>
        <dbReference type="EMBL" id="MEQ2243878.1"/>
    </source>
</evidence>
<keyword evidence="3" id="KW-1185">Reference proteome</keyword>
<proteinExistence type="predicted"/>
<feature type="non-terminal residue" evidence="2">
    <location>
        <position position="1"/>
    </location>
</feature>
<organism evidence="2 3">
    <name type="scientific">Ilyodon furcidens</name>
    <name type="common">goldbreast splitfin</name>
    <dbReference type="NCBI Taxonomy" id="33524"/>
    <lineage>
        <taxon>Eukaryota</taxon>
        <taxon>Metazoa</taxon>
        <taxon>Chordata</taxon>
        <taxon>Craniata</taxon>
        <taxon>Vertebrata</taxon>
        <taxon>Euteleostomi</taxon>
        <taxon>Actinopterygii</taxon>
        <taxon>Neopterygii</taxon>
        <taxon>Teleostei</taxon>
        <taxon>Neoteleostei</taxon>
        <taxon>Acanthomorphata</taxon>
        <taxon>Ovalentaria</taxon>
        <taxon>Atherinomorphae</taxon>
        <taxon>Cyprinodontiformes</taxon>
        <taxon>Goodeidae</taxon>
        <taxon>Ilyodon</taxon>
    </lineage>
</organism>
<name>A0ABV0UJA2_9TELE</name>
<protein>
    <submittedName>
        <fullName evidence="2">Uncharacterized protein</fullName>
    </submittedName>
</protein>
<accession>A0ABV0UJA2</accession>
<reference evidence="2 3" key="1">
    <citation type="submission" date="2021-06" db="EMBL/GenBank/DDBJ databases">
        <authorList>
            <person name="Palmer J.M."/>
        </authorList>
    </citation>
    <scope>NUCLEOTIDE SEQUENCE [LARGE SCALE GENOMIC DNA]</scope>
    <source>
        <strain evidence="3">if_2019</strain>
        <tissue evidence="2">Muscle</tissue>
    </source>
</reference>
<dbReference type="Proteomes" id="UP001482620">
    <property type="component" value="Unassembled WGS sequence"/>
</dbReference>
<evidence type="ECO:0000313" key="3">
    <source>
        <dbReference type="Proteomes" id="UP001482620"/>
    </source>
</evidence>
<sequence length="101" mass="11457">KTGEELRCCMTVSFKLSMAVVNTPCLCLHSRSNVSAYLGFTSDSRSLNVSQTQHWNGPLGRKHTKRDKPFQPLLTDDNNTMPRDEQEALEPYHITTMSSIR</sequence>